<dbReference type="EMBL" id="JRKL02013119">
    <property type="protein sequence ID" value="KAF3943089.1"/>
    <property type="molecule type" value="Genomic_DNA"/>
</dbReference>
<proteinExistence type="predicted"/>
<gene>
    <name evidence="1" type="ORF">CMV_030318</name>
</gene>
<feature type="non-terminal residue" evidence="1">
    <location>
        <position position="1"/>
    </location>
</feature>
<dbReference type="Proteomes" id="UP000737018">
    <property type="component" value="Unassembled WGS sequence"/>
</dbReference>
<protein>
    <submittedName>
        <fullName evidence="1">Uncharacterized protein</fullName>
    </submittedName>
</protein>
<comment type="caution">
    <text evidence="1">The sequence shown here is derived from an EMBL/GenBank/DDBJ whole genome shotgun (WGS) entry which is preliminary data.</text>
</comment>
<keyword evidence="2" id="KW-1185">Reference proteome</keyword>
<dbReference type="AlphaFoldDB" id="A0A8J4Q868"/>
<evidence type="ECO:0000313" key="2">
    <source>
        <dbReference type="Proteomes" id="UP000737018"/>
    </source>
</evidence>
<organism evidence="1 2">
    <name type="scientific">Castanea mollissima</name>
    <name type="common">Chinese chestnut</name>
    <dbReference type="NCBI Taxonomy" id="60419"/>
    <lineage>
        <taxon>Eukaryota</taxon>
        <taxon>Viridiplantae</taxon>
        <taxon>Streptophyta</taxon>
        <taxon>Embryophyta</taxon>
        <taxon>Tracheophyta</taxon>
        <taxon>Spermatophyta</taxon>
        <taxon>Magnoliopsida</taxon>
        <taxon>eudicotyledons</taxon>
        <taxon>Gunneridae</taxon>
        <taxon>Pentapetalae</taxon>
        <taxon>rosids</taxon>
        <taxon>fabids</taxon>
        <taxon>Fagales</taxon>
        <taxon>Fagaceae</taxon>
        <taxon>Castanea</taxon>
    </lineage>
</organism>
<reference evidence="1" key="1">
    <citation type="submission" date="2020-03" db="EMBL/GenBank/DDBJ databases">
        <title>Castanea mollissima Vanexum genome sequencing.</title>
        <authorList>
            <person name="Staton M."/>
        </authorList>
    </citation>
    <scope>NUCLEOTIDE SEQUENCE</scope>
    <source>
        <tissue evidence="1">Leaf</tissue>
    </source>
</reference>
<name>A0A8J4Q868_9ROSI</name>
<evidence type="ECO:0000313" key="1">
    <source>
        <dbReference type="EMBL" id="KAF3943089.1"/>
    </source>
</evidence>
<sequence length="47" mass="5622">ATAAAPGHHGDSFRRPRWRRLDFPSSGSMERKIMHMWLRKFVFCNLY</sequence>
<accession>A0A8J4Q868</accession>